<evidence type="ECO:0000313" key="1">
    <source>
        <dbReference type="EMBL" id="RAJ12162.1"/>
    </source>
</evidence>
<sequence length="182" mass="21006">MSAKVHIKAYGKNSDEVYSTTIHEIAHASHWVNNVFVYDDIVQDAFLGHSAAIRNNNRRLLESWATTVEIAFALERYTNVFNVAGYEYLYGNFQNLMIQDQNHYTSGGWDMIDDINQRTDPDFGNGDLDFPADNVSGYSITQLENALFTANSWWKWRDNIINMYDNPTEGNLFELFANWPDN</sequence>
<name>A0A327R872_9FLAO</name>
<evidence type="ECO:0000313" key="2">
    <source>
        <dbReference type="Proteomes" id="UP000248703"/>
    </source>
</evidence>
<dbReference type="OrthoDB" id="1489647at2"/>
<dbReference type="RefSeq" id="WP_111660683.1">
    <property type="nucleotide sequence ID" value="NZ_QLLO01000009.1"/>
</dbReference>
<keyword evidence="2" id="KW-1185">Reference proteome</keyword>
<protein>
    <submittedName>
        <fullName evidence="1">Uncharacterized protein</fullName>
    </submittedName>
</protein>
<organism evidence="1 2">
    <name type="scientific">Olleya aquimaris</name>
    <dbReference type="NCBI Taxonomy" id="639310"/>
    <lineage>
        <taxon>Bacteria</taxon>
        <taxon>Pseudomonadati</taxon>
        <taxon>Bacteroidota</taxon>
        <taxon>Flavobacteriia</taxon>
        <taxon>Flavobacteriales</taxon>
        <taxon>Flavobacteriaceae</taxon>
    </lineage>
</organism>
<comment type="caution">
    <text evidence="1">The sequence shown here is derived from an EMBL/GenBank/DDBJ whole genome shotgun (WGS) entry which is preliminary data.</text>
</comment>
<dbReference type="AlphaFoldDB" id="A0A327R872"/>
<reference evidence="1 2" key="1">
    <citation type="submission" date="2018-06" db="EMBL/GenBank/DDBJ databases">
        <title>Genomic Encyclopedia of Archaeal and Bacterial Type Strains, Phase II (KMG-II): from individual species to whole genera.</title>
        <authorList>
            <person name="Goeker M."/>
        </authorList>
    </citation>
    <scope>NUCLEOTIDE SEQUENCE [LARGE SCALE GENOMIC DNA]</scope>
    <source>
        <strain evidence="1 2">DSM 24464</strain>
    </source>
</reference>
<dbReference type="Proteomes" id="UP000248703">
    <property type="component" value="Unassembled WGS sequence"/>
</dbReference>
<gene>
    <name evidence="1" type="ORF">LY08_02415</name>
</gene>
<dbReference type="EMBL" id="QLLO01000009">
    <property type="protein sequence ID" value="RAJ12162.1"/>
    <property type="molecule type" value="Genomic_DNA"/>
</dbReference>
<accession>A0A327R872</accession>
<proteinExistence type="predicted"/>